<feature type="transmembrane region" description="Helical" evidence="1">
    <location>
        <begin position="124"/>
        <end position="145"/>
    </location>
</feature>
<sequence length="393" mass="42004">MSDLEALFRHGPPRHLAHFIHVARPPFVQPFRRVLVVLAIGWLPLPVFTLLLAPEQLGDFGRDIGVHARYAVAAPLLVVALSSCGPRLGQIAGHFARSGLLDAAGRHALFRQIVVSRRLLDSHVIEAATVVLAFVAAMLTFRGAAGAQLAGWMRDPGTDRLSMAGLWQFAFSLPLLLTLLIGWLWRIAIWTRLLICLSRLDLRLVAAHPDQCGGLGFLSQSLRAFTLFGMALGAIAAGRLGHDHLAGTSSRFTDGLLVGGSVGVVAILCAGPLILFSGKMMAVWRQSSMAYGALAMELGSSLEARWLRRDAAPGYVREGADRKERPAILEAPDFSAGADLFAVVAGAQAMRFLPVDLRSVVMLVAATLLPFAAALCLTLPLGVVLATLKGLLV</sequence>
<reference evidence="2 3" key="1">
    <citation type="submission" date="2024-09" db="EMBL/GenBank/DDBJ databases">
        <authorList>
            <person name="Sun Q."/>
            <person name="Mori K."/>
        </authorList>
    </citation>
    <scope>NUCLEOTIDE SEQUENCE [LARGE SCALE GENOMIC DNA]</scope>
    <source>
        <strain evidence="2 3">CICC 11035S</strain>
    </source>
</reference>
<name>A0ABV6SCG0_9SPHN</name>
<keyword evidence="3" id="KW-1185">Reference proteome</keyword>
<dbReference type="Proteomes" id="UP001589858">
    <property type="component" value="Unassembled WGS sequence"/>
</dbReference>
<gene>
    <name evidence="2" type="ORF">ACFFF8_14270</name>
</gene>
<evidence type="ECO:0000256" key="1">
    <source>
        <dbReference type="SAM" id="Phobius"/>
    </source>
</evidence>
<feature type="transmembrane region" description="Helical" evidence="1">
    <location>
        <begin position="165"/>
        <end position="185"/>
    </location>
</feature>
<accession>A0ABV6SCG0</accession>
<feature type="transmembrane region" description="Helical" evidence="1">
    <location>
        <begin position="34"/>
        <end position="53"/>
    </location>
</feature>
<dbReference type="RefSeq" id="WP_267219184.1">
    <property type="nucleotide sequence ID" value="NZ_JAPCWC010000003.1"/>
</dbReference>
<feature type="transmembrane region" description="Helical" evidence="1">
    <location>
        <begin position="224"/>
        <end position="241"/>
    </location>
</feature>
<keyword evidence="1" id="KW-0472">Membrane</keyword>
<evidence type="ECO:0000313" key="2">
    <source>
        <dbReference type="EMBL" id="MFC0685763.1"/>
    </source>
</evidence>
<feature type="transmembrane region" description="Helical" evidence="1">
    <location>
        <begin position="256"/>
        <end position="276"/>
    </location>
</feature>
<dbReference type="EMBL" id="JBHLTM010000055">
    <property type="protein sequence ID" value="MFC0685763.1"/>
    <property type="molecule type" value="Genomic_DNA"/>
</dbReference>
<keyword evidence="1" id="KW-0812">Transmembrane</keyword>
<organism evidence="2 3">
    <name type="scientific">Novosphingobium clariflavum</name>
    <dbReference type="NCBI Taxonomy" id="2029884"/>
    <lineage>
        <taxon>Bacteria</taxon>
        <taxon>Pseudomonadati</taxon>
        <taxon>Pseudomonadota</taxon>
        <taxon>Alphaproteobacteria</taxon>
        <taxon>Sphingomonadales</taxon>
        <taxon>Sphingomonadaceae</taxon>
        <taxon>Novosphingobium</taxon>
    </lineage>
</organism>
<keyword evidence="1" id="KW-1133">Transmembrane helix</keyword>
<proteinExistence type="predicted"/>
<evidence type="ECO:0000313" key="3">
    <source>
        <dbReference type="Proteomes" id="UP001589858"/>
    </source>
</evidence>
<feature type="transmembrane region" description="Helical" evidence="1">
    <location>
        <begin position="360"/>
        <end position="388"/>
    </location>
</feature>
<protein>
    <submittedName>
        <fullName evidence="2">Uncharacterized protein</fullName>
    </submittedName>
</protein>
<comment type="caution">
    <text evidence="2">The sequence shown here is derived from an EMBL/GenBank/DDBJ whole genome shotgun (WGS) entry which is preliminary data.</text>
</comment>